<dbReference type="SUPFAM" id="SSF55681">
    <property type="entry name" value="Class II aaRS and biotin synthetases"/>
    <property type="match status" value="1"/>
</dbReference>
<reference evidence="2" key="1">
    <citation type="journal article" date="2012" name="PLoS ONE">
        <title>Gene sets for utilization of primary and secondary nutrition supplies in the distal gut of endangered iberian lynx.</title>
        <authorList>
            <person name="Alcaide M."/>
            <person name="Messina E."/>
            <person name="Richter M."/>
            <person name="Bargiela R."/>
            <person name="Peplies J."/>
            <person name="Huws S.A."/>
            <person name="Newbold C.J."/>
            <person name="Golyshin P.N."/>
            <person name="Simon M.A."/>
            <person name="Lopez G."/>
            <person name="Yakimov M.M."/>
            <person name="Ferrer M."/>
        </authorList>
    </citation>
    <scope>NUCLEOTIDE SEQUENCE</scope>
</reference>
<comment type="caution">
    <text evidence="2">The sequence shown here is derived from an EMBL/GenBank/DDBJ whole genome shotgun (WGS) entry which is preliminary data.</text>
</comment>
<organism evidence="2">
    <name type="scientific">gut metagenome</name>
    <dbReference type="NCBI Taxonomy" id="749906"/>
    <lineage>
        <taxon>unclassified sequences</taxon>
        <taxon>metagenomes</taxon>
        <taxon>organismal metagenomes</taxon>
    </lineage>
</organism>
<name>J9FNQ0_9ZZZZ</name>
<dbReference type="InterPro" id="IPR041616">
    <property type="entry name" value="PheRS_beta_core"/>
</dbReference>
<gene>
    <name evidence="2" type="ORF">EVA_15820</name>
</gene>
<dbReference type="InterPro" id="IPR045864">
    <property type="entry name" value="aa-tRNA-synth_II/BPL/LPL"/>
</dbReference>
<keyword evidence="2" id="KW-0436">Ligase</keyword>
<evidence type="ECO:0000313" key="2">
    <source>
        <dbReference type="EMBL" id="EJW96073.1"/>
    </source>
</evidence>
<proteinExistence type="predicted"/>
<accession>J9FNQ0</accession>
<evidence type="ECO:0000259" key="1">
    <source>
        <dbReference type="Pfam" id="PF17759"/>
    </source>
</evidence>
<dbReference type="EMBL" id="AMCI01005479">
    <property type="protein sequence ID" value="EJW96073.1"/>
    <property type="molecule type" value="Genomic_DNA"/>
</dbReference>
<keyword evidence="2" id="KW-0030">Aminoacyl-tRNA synthetase</keyword>
<feature type="domain" description="Phenylalanyl tRNA synthetase beta chain core" evidence="1">
    <location>
        <begin position="7"/>
        <end position="57"/>
    </location>
</feature>
<protein>
    <submittedName>
        <fullName evidence="2">Phenylalanyl-tRNA synthetase beta subunit</fullName>
    </submittedName>
</protein>
<dbReference type="Pfam" id="PF17759">
    <property type="entry name" value="tRNA_synthFbeta"/>
    <property type="match status" value="1"/>
</dbReference>
<dbReference type="GO" id="GO:0004812">
    <property type="term" value="F:aminoacyl-tRNA ligase activity"/>
    <property type="evidence" value="ECO:0007669"/>
    <property type="project" value="UniProtKB-KW"/>
</dbReference>
<sequence length="86" mass="9861">MIGYDRLPSTLPVMEMTEGKLNPQQRQRRFIQTFLCENGLQDAITYTLISSDKKDNAIFSTGDSLELPTPFLKNVATLELRFCLLY</sequence>
<dbReference type="AlphaFoldDB" id="J9FNQ0"/>